<dbReference type="EMBL" id="OV121136">
    <property type="protein sequence ID" value="CAH0556811.1"/>
    <property type="molecule type" value="Genomic_DNA"/>
</dbReference>
<name>A0A9P0B6K7_BRAAE</name>
<keyword evidence="2" id="KW-1185">Reference proteome</keyword>
<organism evidence="1 2">
    <name type="scientific">Brassicogethes aeneus</name>
    <name type="common">Rape pollen beetle</name>
    <name type="synonym">Meligethes aeneus</name>
    <dbReference type="NCBI Taxonomy" id="1431903"/>
    <lineage>
        <taxon>Eukaryota</taxon>
        <taxon>Metazoa</taxon>
        <taxon>Ecdysozoa</taxon>
        <taxon>Arthropoda</taxon>
        <taxon>Hexapoda</taxon>
        <taxon>Insecta</taxon>
        <taxon>Pterygota</taxon>
        <taxon>Neoptera</taxon>
        <taxon>Endopterygota</taxon>
        <taxon>Coleoptera</taxon>
        <taxon>Polyphaga</taxon>
        <taxon>Cucujiformia</taxon>
        <taxon>Nitidulidae</taxon>
        <taxon>Meligethinae</taxon>
        <taxon>Brassicogethes</taxon>
    </lineage>
</organism>
<protein>
    <submittedName>
        <fullName evidence="1">Uncharacterized protein</fullName>
    </submittedName>
</protein>
<evidence type="ECO:0000313" key="2">
    <source>
        <dbReference type="Proteomes" id="UP001154078"/>
    </source>
</evidence>
<dbReference type="AlphaFoldDB" id="A0A9P0B6K7"/>
<proteinExistence type="predicted"/>
<sequence length="226" mass="26327">MEEMLKIWTIKKKTLYDKYEADVHDLSSFIFNNMLNTIAMGRHIKKFQILQACKNHEIPTTLITPDILKSDLLRLQKHIEQADQKIAINLEDIHKYYELPITDCVIAEETLMVTVKVPIRRANFRWQLYELLTTPFAWHNQTCHIQHEALFLAVATRNQKEVALTISGTNLHQCKPYENKLCYLPRFSPDNLHGPQCAKMRFHGATVEEIAKTCPMRSLPHLTVFA</sequence>
<reference evidence="1" key="1">
    <citation type="submission" date="2021-12" db="EMBL/GenBank/DDBJ databases">
        <authorList>
            <person name="King R."/>
        </authorList>
    </citation>
    <scope>NUCLEOTIDE SEQUENCE</scope>
</reference>
<evidence type="ECO:0000313" key="1">
    <source>
        <dbReference type="EMBL" id="CAH0556811.1"/>
    </source>
</evidence>
<dbReference type="Proteomes" id="UP001154078">
    <property type="component" value="Chromosome 5"/>
</dbReference>
<accession>A0A9P0B6K7</accession>
<gene>
    <name evidence="1" type="ORF">MELIAE_LOCUS7678</name>
</gene>
<dbReference type="OrthoDB" id="6777687at2759"/>